<name>A0AAV4BVM1_9GAST</name>
<reference evidence="1 2" key="1">
    <citation type="journal article" date="2021" name="Elife">
        <title>Chloroplast acquisition without the gene transfer in kleptoplastic sea slugs, Plakobranchus ocellatus.</title>
        <authorList>
            <person name="Maeda T."/>
            <person name="Takahashi S."/>
            <person name="Yoshida T."/>
            <person name="Shimamura S."/>
            <person name="Takaki Y."/>
            <person name="Nagai Y."/>
            <person name="Toyoda A."/>
            <person name="Suzuki Y."/>
            <person name="Arimoto A."/>
            <person name="Ishii H."/>
            <person name="Satoh N."/>
            <person name="Nishiyama T."/>
            <person name="Hasebe M."/>
            <person name="Maruyama T."/>
            <person name="Minagawa J."/>
            <person name="Obokata J."/>
            <person name="Shigenobu S."/>
        </authorList>
    </citation>
    <scope>NUCLEOTIDE SEQUENCE [LARGE SCALE GENOMIC DNA]</scope>
</reference>
<dbReference type="Proteomes" id="UP000735302">
    <property type="component" value="Unassembled WGS sequence"/>
</dbReference>
<comment type="caution">
    <text evidence="1">The sequence shown here is derived from an EMBL/GenBank/DDBJ whole genome shotgun (WGS) entry which is preliminary data.</text>
</comment>
<protein>
    <submittedName>
        <fullName evidence="1">Uncharacterized protein</fullName>
    </submittedName>
</protein>
<sequence>MQIKYSQANKHITFFFLGEDCTVKQHFNRHNVLCTFRACEPKVKSVTEDLASTAGMLLFAPETTSTPTSGPDGCRQLDRFVPGRLDLLRFSTRI</sequence>
<evidence type="ECO:0000313" key="1">
    <source>
        <dbReference type="EMBL" id="GFO23268.1"/>
    </source>
</evidence>
<organism evidence="1 2">
    <name type="scientific">Plakobranchus ocellatus</name>
    <dbReference type="NCBI Taxonomy" id="259542"/>
    <lineage>
        <taxon>Eukaryota</taxon>
        <taxon>Metazoa</taxon>
        <taxon>Spiralia</taxon>
        <taxon>Lophotrochozoa</taxon>
        <taxon>Mollusca</taxon>
        <taxon>Gastropoda</taxon>
        <taxon>Heterobranchia</taxon>
        <taxon>Euthyneura</taxon>
        <taxon>Panpulmonata</taxon>
        <taxon>Sacoglossa</taxon>
        <taxon>Placobranchoidea</taxon>
        <taxon>Plakobranchidae</taxon>
        <taxon>Plakobranchus</taxon>
    </lineage>
</organism>
<dbReference type="AlphaFoldDB" id="A0AAV4BVM1"/>
<keyword evidence="2" id="KW-1185">Reference proteome</keyword>
<proteinExistence type="predicted"/>
<gene>
    <name evidence="1" type="ORF">PoB_004977300</name>
</gene>
<evidence type="ECO:0000313" key="2">
    <source>
        <dbReference type="Proteomes" id="UP000735302"/>
    </source>
</evidence>
<dbReference type="EMBL" id="BLXT01005502">
    <property type="protein sequence ID" value="GFO23268.1"/>
    <property type="molecule type" value="Genomic_DNA"/>
</dbReference>
<accession>A0AAV4BVM1</accession>